<sequence length="58" mass="6903">MSYKKMAEVIPFPTNEDYCRKCVYSGRNGSCTNEQYKNNTYRAFELGYCPFRKARKED</sequence>
<protein>
    <submittedName>
        <fullName evidence="1">Uncharacterized protein</fullName>
    </submittedName>
</protein>
<proteinExistence type="predicted"/>
<evidence type="ECO:0000313" key="1">
    <source>
        <dbReference type="EMBL" id="DAD81109.1"/>
    </source>
</evidence>
<accession>A0A8S5MFJ0</accession>
<reference evidence="1" key="1">
    <citation type="journal article" date="2021" name="Proc. Natl. Acad. Sci. U.S.A.">
        <title>A Catalog of Tens of Thousands of Viruses from Human Metagenomes Reveals Hidden Associations with Chronic Diseases.</title>
        <authorList>
            <person name="Tisza M.J."/>
            <person name="Buck C.B."/>
        </authorList>
    </citation>
    <scope>NUCLEOTIDE SEQUENCE</scope>
    <source>
        <strain evidence="1">Ctq1q8</strain>
    </source>
</reference>
<dbReference type="EMBL" id="BK014895">
    <property type="protein sequence ID" value="DAD81109.1"/>
    <property type="molecule type" value="Genomic_DNA"/>
</dbReference>
<name>A0A8S5MFJ0_9CAUD</name>
<organism evidence="1">
    <name type="scientific">Siphoviridae sp. ctq1q8</name>
    <dbReference type="NCBI Taxonomy" id="2826467"/>
    <lineage>
        <taxon>Viruses</taxon>
        <taxon>Duplodnaviria</taxon>
        <taxon>Heunggongvirae</taxon>
        <taxon>Uroviricota</taxon>
        <taxon>Caudoviricetes</taxon>
    </lineage>
</organism>